<dbReference type="OrthoDB" id="258392at2759"/>
<feature type="chain" id="PRO_5001839222" evidence="4">
    <location>
        <begin position="28"/>
        <end position="516"/>
    </location>
</feature>
<keyword evidence="6" id="KW-1185">Reference proteome</keyword>
<evidence type="ECO:0000256" key="2">
    <source>
        <dbReference type="ARBA" id="ARBA00022801"/>
    </source>
</evidence>
<keyword evidence="3" id="KW-0472">Membrane</keyword>
<protein>
    <submittedName>
        <fullName evidence="5">Membrane-bound acid phosphatase</fullName>
    </submittedName>
</protein>
<feature type="signal peptide" evidence="4">
    <location>
        <begin position="1"/>
        <end position="27"/>
    </location>
</feature>
<sequence length="516" mass="56846">MRRGTSTFLYQCALMMAVVVSTAVVSAAPMYTVELVQVVHRHGSRSPIVDDNNTLICGTVFPCGFLNYEGQRMLENFGKYLRYRYTEDPEVVLEPYFSQESYNLSVSYSRSTDVLRTLQSANGMLRGLFPSIPDFYPAIHTLRADDDALLQSSAVPILRARYKYADQERRNVCDPVLDSRMSFDQLQAVAAEVYSQKFCANYTLRSRCAMRLCDIALAYQSTGQLLSFPLLGQHLDDVCAVTAAVHHFSFAYNASNPIHKEQGASFFMLANQMVKNMKMHLNKATAPPYKLYHYSGHDTTVAPLSAVFGDSSLGAMLPPFGTAFIMELLSLADAPATSSSKFYVRLLRGHPGVTPASNFTFALSHFEMHCQDEMGNTYTALHNICPFADFERFINSAAPTSPMGTCYLDPGQLFRMDCPIDAAADNRSLSADCLFYRKQCSSYACGTGYYLDGTNYGCYRIPASASTPPSPRISSGGIAALSIVLFIAGGTVSVVGVEVLRRLKKNRADKVVVVGV</sequence>
<reference evidence="5 6" key="1">
    <citation type="journal article" date="2015" name="Sci. Rep.">
        <title>The genome of Leishmania panamensis: insights into genomics of the L. (Viannia) subgenus.</title>
        <authorList>
            <person name="Llanes A."/>
            <person name="Restrepo C.M."/>
            <person name="Vecchio G.D."/>
            <person name="Anguizola F.J."/>
            <person name="Lleonart R."/>
        </authorList>
    </citation>
    <scope>NUCLEOTIDE SEQUENCE [LARGE SCALE GENOMIC DNA]</scope>
    <source>
        <strain evidence="5 6">MHOM/PA/94/PSC-1</strain>
    </source>
</reference>
<gene>
    <name evidence="5" type="primary">MBAP</name>
    <name evidence="5" type="ORF">LPMP_352610</name>
</gene>
<dbReference type="CDD" id="cd07061">
    <property type="entry name" value="HP_HAP_like"/>
    <property type="match status" value="1"/>
</dbReference>
<feature type="transmembrane region" description="Helical" evidence="3">
    <location>
        <begin position="478"/>
        <end position="500"/>
    </location>
</feature>
<dbReference type="InterPro" id="IPR000560">
    <property type="entry name" value="His_Pase_clade-2"/>
</dbReference>
<dbReference type="PANTHER" id="PTHR11567:SF110">
    <property type="entry name" value="2-PHOSPHOXYLOSE PHOSPHATASE 1"/>
    <property type="match status" value="1"/>
</dbReference>
<dbReference type="eggNOG" id="KOG3720">
    <property type="taxonomic scope" value="Eukaryota"/>
</dbReference>
<name>A0A088S1W6_LEIPA</name>
<dbReference type="PANTHER" id="PTHR11567">
    <property type="entry name" value="ACID PHOSPHATASE-RELATED"/>
    <property type="match status" value="1"/>
</dbReference>
<keyword evidence="3" id="KW-0812">Transmembrane</keyword>
<accession>A0A088S1W6</accession>
<dbReference type="KEGG" id="lpan:LPMP_352610"/>
<dbReference type="RefSeq" id="XP_010703198.1">
    <property type="nucleotide sequence ID" value="XM_010704896.1"/>
</dbReference>
<dbReference type="PROSITE" id="PS00616">
    <property type="entry name" value="HIS_ACID_PHOSPHAT_1"/>
    <property type="match status" value="1"/>
</dbReference>
<dbReference type="SUPFAM" id="SSF53254">
    <property type="entry name" value="Phosphoglycerate mutase-like"/>
    <property type="match status" value="1"/>
</dbReference>
<evidence type="ECO:0000313" key="6">
    <source>
        <dbReference type="Proteomes" id="UP000063063"/>
    </source>
</evidence>
<dbReference type="GeneID" id="22579290"/>
<dbReference type="VEuPathDB" id="TriTrypDB:LPAL13_350032700"/>
<dbReference type="Proteomes" id="UP000063063">
    <property type="component" value="Chromosome 35"/>
</dbReference>
<dbReference type="EMBL" id="CP009404">
    <property type="protein sequence ID" value="AIO02398.1"/>
    <property type="molecule type" value="Genomic_DNA"/>
</dbReference>
<dbReference type="InterPro" id="IPR033379">
    <property type="entry name" value="Acid_Pase_AS"/>
</dbReference>
<comment type="similarity">
    <text evidence="1">Belongs to the histidine acid phosphatase family.</text>
</comment>
<dbReference type="Pfam" id="PF00328">
    <property type="entry name" value="His_Phos_2"/>
    <property type="match status" value="1"/>
</dbReference>
<evidence type="ECO:0000256" key="1">
    <source>
        <dbReference type="ARBA" id="ARBA00005375"/>
    </source>
</evidence>
<dbReference type="InterPro" id="IPR029033">
    <property type="entry name" value="His_PPase_superfam"/>
</dbReference>
<keyword evidence="3" id="KW-1133">Transmembrane helix</keyword>
<dbReference type="Gene3D" id="3.40.50.1240">
    <property type="entry name" value="Phosphoglycerate mutase-like"/>
    <property type="match status" value="1"/>
</dbReference>
<evidence type="ECO:0000256" key="4">
    <source>
        <dbReference type="SAM" id="SignalP"/>
    </source>
</evidence>
<dbReference type="GO" id="GO:0016791">
    <property type="term" value="F:phosphatase activity"/>
    <property type="evidence" value="ECO:0007669"/>
    <property type="project" value="TreeGrafter"/>
</dbReference>
<evidence type="ECO:0000256" key="3">
    <source>
        <dbReference type="SAM" id="Phobius"/>
    </source>
</evidence>
<evidence type="ECO:0000313" key="5">
    <source>
        <dbReference type="EMBL" id="AIO02398.1"/>
    </source>
</evidence>
<proteinExistence type="inferred from homology"/>
<organism evidence="5 6">
    <name type="scientific">Leishmania panamensis</name>
    <dbReference type="NCBI Taxonomy" id="5679"/>
    <lineage>
        <taxon>Eukaryota</taxon>
        <taxon>Discoba</taxon>
        <taxon>Euglenozoa</taxon>
        <taxon>Kinetoplastea</taxon>
        <taxon>Metakinetoplastina</taxon>
        <taxon>Trypanosomatida</taxon>
        <taxon>Trypanosomatidae</taxon>
        <taxon>Leishmaniinae</taxon>
        <taxon>Leishmania</taxon>
        <taxon>Leishmania guyanensis species complex</taxon>
    </lineage>
</organism>
<dbReference type="VEuPathDB" id="TriTrypDB:LPMP_352610"/>
<keyword evidence="2" id="KW-0378">Hydrolase</keyword>
<keyword evidence="4" id="KW-0732">Signal</keyword>
<dbReference type="AlphaFoldDB" id="A0A088S1W6"/>
<dbReference type="InterPro" id="IPR050645">
    <property type="entry name" value="Histidine_acid_phosphatase"/>
</dbReference>